<keyword evidence="1" id="KW-0805">Transcription regulation</keyword>
<evidence type="ECO:0000313" key="5">
    <source>
        <dbReference type="EMBL" id="MDJ1484056.1"/>
    </source>
</evidence>
<dbReference type="InterPro" id="IPR018062">
    <property type="entry name" value="HTH_AraC-typ_CS"/>
</dbReference>
<dbReference type="PANTHER" id="PTHR40055:SF1">
    <property type="entry name" value="TRANSCRIPTIONAL REGULATOR YGIV-RELATED"/>
    <property type="match status" value="1"/>
</dbReference>
<organism evidence="5 6">
    <name type="scientific">Xanthocytophaga flava</name>
    <dbReference type="NCBI Taxonomy" id="3048013"/>
    <lineage>
        <taxon>Bacteria</taxon>
        <taxon>Pseudomonadati</taxon>
        <taxon>Bacteroidota</taxon>
        <taxon>Cytophagia</taxon>
        <taxon>Cytophagales</taxon>
        <taxon>Rhodocytophagaceae</taxon>
        <taxon>Xanthocytophaga</taxon>
    </lineage>
</organism>
<proteinExistence type="predicted"/>
<sequence length="297" mass="33947">MLPKDISREHKQRLETVINYILKNLNNDISLEVLAEKANYSPFHLQKLFKQAMGESPKQYIIRMRLETAAHYLIVYGQKSITEVAYECGFSSPAVFARAFKSYFGISAEKMRQVQHQQQVIIRKESFHLKGLIDSKKIVYAEGGSKKTLKVEIKKIAEMRGIFINAPLQDETMIQQSFKDILRFADAHDLLTADTRMLGLIYPHQDRYGTCISISKGQAIPKNTEAITISGGKYAVFKVRGGVRDTFRALQIFHDQWLPDSGYKIAELFGFEVFMSNPALVVYSRLVKEVYIPLEPV</sequence>
<dbReference type="Gene3D" id="3.20.80.10">
    <property type="entry name" value="Regulatory factor, effector binding domain"/>
    <property type="match status" value="1"/>
</dbReference>
<dbReference type="GO" id="GO:0003700">
    <property type="term" value="F:DNA-binding transcription factor activity"/>
    <property type="evidence" value="ECO:0007669"/>
    <property type="project" value="InterPro"/>
</dbReference>
<evidence type="ECO:0000256" key="1">
    <source>
        <dbReference type="ARBA" id="ARBA00023015"/>
    </source>
</evidence>
<dbReference type="Pfam" id="PF06445">
    <property type="entry name" value="GyrI-like"/>
    <property type="match status" value="1"/>
</dbReference>
<dbReference type="Proteomes" id="UP001241110">
    <property type="component" value="Unassembled WGS sequence"/>
</dbReference>
<feature type="domain" description="HTH araC/xylS-type" evidence="4">
    <location>
        <begin position="15"/>
        <end position="114"/>
    </location>
</feature>
<dbReference type="InterPro" id="IPR029442">
    <property type="entry name" value="GyrI-like"/>
</dbReference>
<dbReference type="PRINTS" id="PR00032">
    <property type="entry name" value="HTHARAC"/>
</dbReference>
<gene>
    <name evidence="5" type="ORF">QNI16_26400</name>
</gene>
<dbReference type="Pfam" id="PF12833">
    <property type="entry name" value="HTH_18"/>
    <property type="match status" value="1"/>
</dbReference>
<reference evidence="5" key="1">
    <citation type="submission" date="2023-05" db="EMBL/GenBank/DDBJ databases">
        <authorList>
            <person name="Zhang X."/>
        </authorList>
    </citation>
    <scope>NUCLEOTIDE SEQUENCE</scope>
    <source>
        <strain evidence="5">YF14B1</strain>
    </source>
</reference>
<dbReference type="AlphaFoldDB" id="A0AAE3QSC8"/>
<dbReference type="InterPro" id="IPR011256">
    <property type="entry name" value="Reg_factor_effector_dom_sf"/>
</dbReference>
<comment type="caution">
    <text evidence="5">The sequence shown here is derived from an EMBL/GenBank/DDBJ whole genome shotgun (WGS) entry which is preliminary data.</text>
</comment>
<dbReference type="PROSITE" id="PS01124">
    <property type="entry name" value="HTH_ARAC_FAMILY_2"/>
    <property type="match status" value="1"/>
</dbReference>
<dbReference type="SUPFAM" id="SSF55136">
    <property type="entry name" value="Probable bacterial effector-binding domain"/>
    <property type="match status" value="1"/>
</dbReference>
<dbReference type="RefSeq" id="WP_313984825.1">
    <property type="nucleotide sequence ID" value="NZ_JASJOS010000013.1"/>
</dbReference>
<evidence type="ECO:0000256" key="3">
    <source>
        <dbReference type="ARBA" id="ARBA00023163"/>
    </source>
</evidence>
<dbReference type="InterPro" id="IPR020449">
    <property type="entry name" value="Tscrpt_reg_AraC-type_HTH"/>
</dbReference>
<dbReference type="PANTHER" id="PTHR40055">
    <property type="entry name" value="TRANSCRIPTIONAL REGULATOR YGIV-RELATED"/>
    <property type="match status" value="1"/>
</dbReference>
<dbReference type="SUPFAM" id="SSF46689">
    <property type="entry name" value="Homeodomain-like"/>
    <property type="match status" value="2"/>
</dbReference>
<dbReference type="PROSITE" id="PS00041">
    <property type="entry name" value="HTH_ARAC_FAMILY_1"/>
    <property type="match status" value="1"/>
</dbReference>
<dbReference type="InterPro" id="IPR009057">
    <property type="entry name" value="Homeodomain-like_sf"/>
</dbReference>
<evidence type="ECO:0000313" key="6">
    <source>
        <dbReference type="Proteomes" id="UP001241110"/>
    </source>
</evidence>
<dbReference type="EMBL" id="JASJOS010000013">
    <property type="protein sequence ID" value="MDJ1484056.1"/>
    <property type="molecule type" value="Genomic_DNA"/>
</dbReference>
<keyword evidence="3" id="KW-0804">Transcription</keyword>
<dbReference type="InterPro" id="IPR050908">
    <property type="entry name" value="SmbC-like"/>
</dbReference>
<accession>A0AAE3QSC8</accession>
<dbReference type="GO" id="GO:0043565">
    <property type="term" value="F:sequence-specific DNA binding"/>
    <property type="evidence" value="ECO:0007669"/>
    <property type="project" value="InterPro"/>
</dbReference>
<evidence type="ECO:0000256" key="2">
    <source>
        <dbReference type="ARBA" id="ARBA00023125"/>
    </source>
</evidence>
<keyword evidence="2" id="KW-0238">DNA-binding</keyword>
<name>A0AAE3QSC8_9BACT</name>
<dbReference type="SMART" id="SM00871">
    <property type="entry name" value="AraC_E_bind"/>
    <property type="match status" value="1"/>
</dbReference>
<protein>
    <submittedName>
        <fullName evidence="5">Helix-turn-helix domain-containing protein</fullName>
    </submittedName>
</protein>
<dbReference type="InterPro" id="IPR010499">
    <property type="entry name" value="AraC_E-bd"/>
</dbReference>
<dbReference type="InterPro" id="IPR018060">
    <property type="entry name" value="HTH_AraC"/>
</dbReference>
<evidence type="ECO:0000259" key="4">
    <source>
        <dbReference type="PROSITE" id="PS01124"/>
    </source>
</evidence>
<dbReference type="SMART" id="SM00342">
    <property type="entry name" value="HTH_ARAC"/>
    <property type="match status" value="1"/>
</dbReference>
<dbReference type="Gene3D" id="1.10.10.60">
    <property type="entry name" value="Homeodomain-like"/>
    <property type="match status" value="2"/>
</dbReference>